<evidence type="ECO:0000313" key="4">
    <source>
        <dbReference type="Proteomes" id="UP001266305"/>
    </source>
</evidence>
<dbReference type="EMBL" id="JASSZA010000022">
    <property type="protein sequence ID" value="KAK2084603.1"/>
    <property type="molecule type" value="Genomic_DNA"/>
</dbReference>
<feature type="region of interest" description="Disordered" evidence="1">
    <location>
        <begin position="115"/>
        <end position="134"/>
    </location>
</feature>
<keyword evidence="2" id="KW-0812">Transmembrane</keyword>
<name>A0ABQ9TIL8_SAGOE</name>
<dbReference type="Proteomes" id="UP001266305">
    <property type="component" value="Unassembled WGS sequence"/>
</dbReference>
<dbReference type="InterPro" id="IPR008952">
    <property type="entry name" value="Tetraspanin_EC2_sf"/>
</dbReference>
<dbReference type="Gene3D" id="1.10.1450.10">
    <property type="entry name" value="Tetraspanin"/>
    <property type="match status" value="1"/>
</dbReference>
<feature type="transmembrane region" description="Helical" evidence="2">
    <location>
        <begin position="20"/>
        <end position="43"/>
    </location>
</feature>
<evidence type="ECO:0000256" key="2">
    <source>
        <dbReference type="SAM" id="Phobius"/>
    </source>
</evidence>
<keyword evidence="2" id="KW-0472">Membrane</keyword>
<comment type="caution">
    <text evidence="3">The sequence shown here is derived from an EMBL/GenBank/DDBJ whole genome shotgun (WGS) entry which is preliminary data.</text>
</comment>
<evidence type="ECO:0000256" key="1">
    <source>
        <dbReference type="SAM" id="MobiDB-lite"/>
    </source>
</evidence>
<gene>
    <name evidence="3" type="ORF">P7K49_037636</name>
</gene>
<organism evidence="3 4">
    <name type="scientific">Saguinus oedipus</name>
    <name type="common">Cotton-top tamarin</name>
    <name type="synonym">Oedipomidas oedipus</name>
    <dbReference type="NCBI Taxonomy" id="9490"/>
    <lineage>
        <taxon>Eukaryota</taxon>
        <taxon>Metazoa</taxon>
        <taxon>Chordata</taxon>
        <taxon>Craniata</taxon>
        <taxon>Vertebrata</taxon>
        <taxon>Euteleostomi</taxon>
        <taxon>Mammalia</taxon>
        <taxon>Eutheria</taxon>
        <taxon>Euarchontoglires</taxon>
        <taxon>Primates</taxon>
        <taxon>Haplorrhini</taxon>
        <taxon>Platyrrhini</taxon>
        <taxon>Cebidae</taxon>
        <taxon>Callitrichinae</taxon>
        <taxon>Saguinus</taxon>
    </lineage>
</organism>
<dbReference type="SUPFAM" id="SSF48652">
    <property type="entry name" value="Tetraspanin"/>
    <property type="match status" value="1"/>
</dbReference>
<keyword evidence="4" id="KW-1185">Reference proteome</keyword>
<proteinExistence type="predicted"/>
<reference evidence="3 4" key="1">
    <citation type="submission" date="2023-05" db="EMBL/GenBank/DDBJ databases">
        <title>B98-5 Cell Line De Novo Hybrid Assembly: An Optical Mapping Approach.</title>
        <authorList>
            <person name="Kananen K."/>
            <person name="Auerbach J.A."/>
            <person name="Kautto E."/>
            <person name="Blachly J.S."/>
        </authorList>
    </citation>
    <scope>NUCLEOTIDE SEQUENCE [LARGE SCALE GENOMIC DNA]</scope>
    <source>
        <strain evidence="3">B95-8</strain>
        <tissue evidence="3">Cell line</tissue>
    </source>
</reference>
<keyword evidence="2" id="KW-1133">Transmembrane helix</keyword>
<accession>A0ABQ9TIL8</accession>
<protein>
    <submittedName>
        <fullName evidence="3">Uncharacterized protein</fullName>
    </submittedName>
</protein>
<sequence length="134" mass="14812">MPGRHQHFQEPEGGCCGEYFLLGFNIVFWGLGALSLATGVWACGEKGALRSGRPCPRVAAGGRIREQLNLFINNAKARDADLKDLIDSAQKHWSCCGAQGPNDWNPNITFWRASQERGTPGEGYNRKRGLQNHE</sequence>
<evidence type="ECO:0000313" key="3">
    <source>
        <dbReference type="EMBL" id="KAK2084603.1"/>
    </source>
</evidence>